<gene>
    <name evidence="1" type="primary">WBGene00093721</name>
    <name evidence="2" type="synonym">WBGene00274225</name>
    <name evidence="3" type="synonym">WBGene00275684</name>
</gene>
<evidence type="ECO:0000313" key="3">
    <source>
        <dbReference type="EnsemblMetazoa" id="PPA37315.1"/>
    </source>
</evidence>
<accession>A0A2A6BLI3</accession>
<keyword evidence="4" id="KW-1185">Reference proteome</keyword>
<evidence type="ECO:0000313" key="1">
    <source>
        <dbReference type="EnsemblMetazoa" id="PPA04167.1"/>
    </source>
</evidence>
<dbReference type="EnsemblMetazoa" id="PPA37315.1">
    <property type="protein sequence ID" value="PPA37315.1"/>
    <property type="gene ID" value="WBGene00275684"/>
</dbReference>
<proteinExistence type="predicted"/>
<dbReference type="AlphaFoldDB" id="H3E3A4"/>
<name>H3E3A4_PRIPA</name>
<reference evidence="1" key="2">
    <citation type="submission" date="2022-06" db="UniProtKB">
        <authorList>
            <consortium name="EnsemblMetazoa"/>
        </authorList>
    </citation>
    <scope>IDENTIFICATION</scope>
    <source>
        <strain evidence="1">PS312</strain>
    </source>
</reference>
<sequence length="174" mass="19823">ALDWSAEHPGNKLFFDVGFLPKIDLLRALPRLEDLQITTPIRCARLHPGNKLFFDVGFLPKIDLLRALPRLEDLQITTPIRYRIGFSDQYDRTTEISADLFFELLGAHQNVHLDNVALTPGELDRTLQTIEEDPTERLIHLGVKRSMLAKWMNGISTLESSLDEGSFDLLDDLL</sequence>
<organism evidence="1 4">
    <name type="scientific">Pristionchus pacificus</name>
    <name type="common">Parasitic nematode worm</name>
    <dbReference type="NCBI Taxonomy" id="54126"/>
    <lineage>
        <taxon>Eukaryota</taxon>
        <taxon>Metazoa</taxon>
        <taxon>Ecdysozoa</taxon>
        <taxon>Nematoda</taxon>
        <taxon>Chromadorea</taxon>
        <taxon>Rhabditida</taxon>
        <taxon>Rhabditina</taxon>
        <taxon>Diplogasteromorpha</taxon>
        <taxon>Diplogasteroidea</taxon>
        <taxon>Neodiplogasteridae</taxon>
        <taxon>Pristionchus</taxon>
    </lineage>
</organism>
<dbReference type="EnsemblMetazoa" id="PPA35856.1">
    <property type="protein sequence ID" value="PPA35856.1"/>
    <property type="gene ID" value="WBGene00274225"/>
</dbReference>
<dbReference type="EnsemblMetazoa" id="PPA04167.1">
    <property type="protein sequence ID" value="PPA04167.1"/>
    <property type="gene ID" value="WBGene00093721"/>
</dbReference>
<accession>H3E3A4</accession>
<evidence type="ECO:0000313" key="4">
    <source>
        <dbReference type="Proteomes" id="UP000005239"/>
    </source>
</evidence>
<reference evidence="4" key="1">
    <citation type="journal article" date="2008" name="Nat. Genet.">
        <title>The Pristionchus pacificus genome provides a unique perspective on nematode lifestyle and parasitism.</title>
        <authorList>
            <person name="Dieterich C."/>
            <person name="Clifton S.W."/>
            <person name="Schuster L.N."/>
            <person name="Chinwalla A."/>
            <person name="Delehaunty K."/>
            <person name="Dinkelacker I."/>
            <person name="Fulton L."/>
            <person name="Fulton R."/>
            <person name="Godfrey J."/>
            <person name="Minx P."/>
            <person name="Mitreva M."/>
            <person name="Roeseler W."/>
            <person name="Tian H."/>
            <person name="Witte H."/>
            <person name="Yang S.P."/>
            <person name="Wilson R.K."/>
            <person name="Sommer R.J."/>
        </authorList>
    </citation>
    <scope>NUCLEOTIDE SEQUENCE [LARGE SCALE GENOMIC DNA]</scope>
    <source>
        <strain evidence="4">PS312</strain>
    </source>
</reference>
<evidence type="ECO:0000313" key="2">
    <source>
        <dbReference type="EnsemblMetazoa" id="PPA35856.1"/>
    </source>
</evidence>
<protein>
    <submittedName>
        <fullName evidence="1">Uncharacterized protein</fullName>
    </submittedName>
</protein>
<dbReference type="Proteomes" id="UP000005239">
    <property type="component" value="Unassembled WGS sequence"/>
</dbReference>